<evidence type="ECO:0000256" key="1">
    <source>
        <dbReference type="SAM" id="MobiDB-lite"/>
    </source>
</evidence>
<accession>A0AA88SFL7</accession>
<reference evidence="2" key="1">
    <citation type="submission" date="2023-07" db="EMBL/GenBank/DDBJ databases">
        <title>Chromosome-level Genome Assembly of Striped Snakehead (Channa striata).</title>
        <authorList>
            <person name="Liu H."/>
        </authorList>
    </citation>
    <scope>NUCLEOTIDE SEQUENCE</scope>
    <source>
        <strain evidence="2">Gz</strain>
        <tissue evidence="2">Muscle</tissue>
    </source>
</reference>
<feature type="compositionally biased region" description="Basic and acidic residues" evidence="1">
    <location>
        <begin position="120"/>
        <end position="130"/>
    </location>
</feature>
<dbReference type="PANTHER" id="PTHR44444:SF1">
    <property type="entry name" value="PROTEIN SEL-1 HOMOLOG 3"/>
    <property type="match status" value="1"/>
</dbReference>
<keyword evidence="3" id="KW-1185">Reference proteome</keyword>
<evidence type="ECO:0000313" key="2">
    <source>
        <dbReference type="EMBL" id="KAK2835900.1"/>
    </source>
</evidence>
<sequence>MTSIYLSSIPSTQRGGYTQLSSLKWVKHVRKQFSSSSCGQPSAVAELVKPQFTGQNAFPKGTVGRGTRGSAHKVTVNGQDFLGSRASHEPRATGPSVCCSQHTTLKHETQGGGAMRHGKGQRDRLRSSERKGCGNVLEAKNATVRAWLAHLKNGSEPRTYHGSIFGIQKVLQIMPLSERPTKPPTECPSWSAQLMWQITRNTIHQCPFESDIIDMLKFPLASTGECFGVVRRFQPFKDGTLERARLHAVTQPSVTLSGWIYLL</sequence>
<gene>
    <name evidence="2" type="ORF">Q5P01_016384</name>
</gene>
<dbReference type="PANTHER" id="PTHR44444">
    <property type="entry name" value="PROTEIN SEL-1 HOMOLOG 3"/>
    <property type="match status" value="1"/>
</dbReference>
<name>A0AA88SFL7_CHASR</name>
<feature type="region of interest" description="Disordered" evidence="1">
    <location>
        <begin position="107"/>
        <end position="130"/>
    </location>
</feature>
<organism evidence="2 3">
    <name type="scientific">Channa striata</name>
    <name type="common">Snakehead murrel</name>
    <name type="synonym">Ophicephalus striatus</name>
    <dbReference type="NCBI Taxonomy" id="64152"/>
    <lineage>
        <taxon>Eukaryota</taxon>
        <taxon>Metazoa</taxon>
        <taxon>Chordata</taxon>
        <taxon>Craniata</taxon>
        <taxon>Vertebrata</taxon>
        <taxon>Euteleostomi</taxon>
        <taxon>Actinopterygii</taxon>
        <taxon>Neopterygii</taxon>
        <taxon>Teleostei</taxon>
        <taxon>Neoteleostei</taxon>
        <taxon>Acanthomorphata</taxon>
        <taxon>Anabantaria</taxon>
        <taxon>Anabantiformes</taxon>
        <taxon>Channoidei</taxon>
        <taxon>Channidae</taxon>
        <taxon>Channa</taxon>
    </lineage>
</organism>
<dbReference type="AlphaFoldDB" id="A0AA88SFL7"/>
<evidence type="ECO:0000313" key="3">
    <source>
        <dbReference type="Proteomes" id="UP001187415"/>
    </source>
</evidence>
<dbReference type="EMBL" id="JAUPFM010000012">
    <property type="protein sequence ID" value="KAK2835900.1"/>
    <property type="molecule type" value="Genomic_DNA"/>
</dbReference>
<dbReference type="InterPro" id="IPR042756">
    <property type="entry name" value="Sel-1L3"/>
</dbReference>
<proteinExistence type="predicted"/>
<protein>
    <submittedName>
        <fullName evidence="2">Uncharacterized protein</fullName>
    </submittedName>
</protein>
<dbReference type="Proteomes" id="UP001187415">
    <property type="component" value="Unassembled WGS sequence"/>
</dbReference>
<comment type="caution">
    <text evidence="2">The sequence shown here is derived from an EMBL/GenBank/DDBJ whole genome shotgun (WGS) entry which is preliminary data.</text>
</comment>